<organism evidence="1 2">
    <name type="scientific">Russula earlei</name>
    <dbReference type="NCBI Taxonomy" id="71964"/>
    <lineage>
        <taxon>Eukaryota</taxon>
        <taxon>Fungi</taxon>
        <taxon>Dikarya</taxon>
        <taxon>Basidiomycota</taxon>
        <taxon>Agaricomycotina</taxon>
        <taxon>Agaricomycetes</taxon>
        <taxon>Russulales</taxon>
        <taxon>Russulaceae</taxon>
        <taxon>Russula</taxon>
    </lineage>
</organism>
<accession>A0ACC0UK28</accession>
<reference evidence="1" key="1">
    <citation type="submission" date="2021-03" db="EMBL/GenBank/DDBJ databases">
        <title>Evolutionary priming and transition to the ectomycorrhizal habit in an iconic lineage of mushroom-forming fungi: is preadaptation a requirement?</title>
        <authorList>
            <consortium name="DOE Joint Genome Institute"/>
            <person name="Looney B.P."/>
            <person name="Miyauchi S."/>
            <person name="Morin E."/>
            <person name="Drula E."/>
            <person name="Courty P.E."/>
            <person name="Chicoki N."/>
            <person name="Fauchery L."/>
            <person name="Kohler A."/>
            <person name="Kuo A."/>
            <person name="LaButti K."/>
            <person name="Pangilinan J."/>
            <person name="Lipzen A."/>
            <person name="Riley R."/>
            <person name="Andreopoulos W."/>
            <person name="He G."/>
            <person name="Johnson J."/>
            <person name="Barry K.W."/>
            <person name="Grigoriev I.V."/>
            <person name="Nagy L."/>
            <person name="Hibbett D."/>
            <person name="Henrissat B."/>
            <person name="Matheny P.B."/>
            <person name="Labbe J."/>
            <person name="Martin A.F."/>
        </authorList>
    </citation>
    <scope>NUCLEOTIDE SEQUENCE</scope>
    <source>
        <strain evidence="1">BPL698</strain>
    </source>
</reference>
<sequence length="600" mass="66840">MSAIVLPFPVDDPSRSSPLPSIENSHLIGSSKSLPELPDESLYDAAGYLAFTTLEALSPSPPGISISIVSALQEPRILANFLRYVRWHDFYSLALTCTACSNVLEHPELRDVVLSAFVPGYRDCLCIADLYTSRVINFQLRDLSHFMISQQLPLHHYPTHALATLSGENAEPEDEMQRYIMLCQAHSRMVLLLQALVHSSPSPIEEEVEDPSLRYRNVAQQGAGRELVFPAPLSFFSNDKDRPQKRSIHTKFRSMPSASGRKSRSLEGDTPSRSLSRMSILGRNKVPPPPPSADSLGFKLYSGSWRRPTRKRRSTIAGPTFGDDDTVFRRPQRNFVSTVDSSGSSTDNGQGSPSPASTRPADFFPTCSLTTYSPHDVRAATSRSRAPILRVYFPCSEVVHDAVAACEAQLEDAGLWQHLSVGDVVCNLGYLPPIDGADSSNSDLSCDGKWDPEPWMIFDGNGLQPYSPSAVLPLSEPLFLPSPFYYAHITFPPINPRFVATLPREEPELSLLLLSGRVRSPHSPNGFARIKKYQWIARLRPHVRHGLGEGWYCDWILEGEGTKEGRQSLLDALRDNAGAKREWKLVMERCTTTQIWLRLR</sequence>
<proteinExistence type="predicted"/>
<dbReference type="EMBL" id="JAGFNK010000016">
    <property type="protein sequence ID" value="KAI9511852.1"/>
    <property type="molecule type" value="Genomic_DNA"/>
</dbReference>
<comment type="caution">
    <text evidence="1">The sequence shown here is derived from an EMBL/GenBank/DDBJ whole genome shotgun (WGS) entry which is preliminary data.</text>
</comment>
<name>A0ACC0UK28_9AGAM</name>
<dbReference type="Proteomes" id="UP001207468">
    <property type="component" value="Unassembled WGS sequence"/>
</dbReference>
<evidence type="ECO:0000313" key="2">
    <source>
        <dbReference type="Proteomes" id="UP001207468"/>
    </source>
</evidence>
<gene>
    <name evidence="1" type="ORF">F5148DRAFT_1280399</name>
</gene>
<protein>
    <submittedName>
        <fullName evidence="1">Uncharacterized protein</fullName>
    </submittedName>
</protein>
<keyword evidence="2" id="KW-1185">Reference proteome</keyword>
<evidence type="ECO:0000313" key="1">
    <source>
        <dbReference type="EMBL" id="KAI9511852.1"/>
    </source>
</evidence>